<keyword evidence="3" id="KW-1185">Reference proteome</keyword>
<organism evidence="2 3">
    <name type="scientific">Tritrichomonas musculus</name>
    <dbReference type="NCBI Taxonomy" id="1915356"/>
    <lineage>
        <taxon>Eukaryota</taxon>
        <taxon>Metamonada</taxon>
        <taxon>Parabasalia</taxon>
        <taxon>Tritrichomonadida</taxon>
        <taxon>Tritrichomonadidae</taxon>
        <taxon>Tritrichomonas</taxon>
    </lineage>
</organism>
<protein>
    <submittedName>
        <fullName evidence="2">Uncharacterized protein</fullName>
    </submittedName>
</protein>
<sequence>MIVPKKKPSLPAQIDQFMDCVVDGYNSVINSNAVLNPQRFIKITNATKHITFRAQQEKKYYETQNVKPPEGSYDSFVPKKRK</sequence>
<evidence type="ECO:0000313" key="3">
    <source>
        <dbReference type="Proteomes" id="UP001470230"/>
    </source>
</evidence>
<feature type="region of interest" description="Disordered" evidence="1">
    <location>
        <begin position="61"/>
        <end position="82"/>
    </location>
</feature>
<evidence type="ECO:0000313" key="2">
    <source>
        <dbReference type="EMBL" id="KAK8838793.1"/>
    </source>
</evidence>
<comment type="caution">
    <text evidence="2">The sequence shown here is derived from an EMBL/GenBank/DDBJ whole genome shotgun (WGS) entry which is preliminary data.</text>
</comment>
<dbReference type="EMBL" id="JAPFFF010000054">
    <property type="protein sequence ID" value="KAK8838793.1"/>
    <property type="molecule type" value="Genomic_DNA"/>
</dbReference>
<proteinExistence type="predicted"/>
<name>A0ABR2GXW3_9EUKA</name>
<accession>A0ABR2GXW3</accession>
<reference evidence="2 3" key="1">
    <citation type="submission" date="2024-04" db="EMBL/GenBank/DDBJ databases">
        <title>Tritrichomonas musculus Genome.</title>
        <authorList>
            <person name="Alves-Ferreira E."/>
            <person name="Grigg M."/>
            <person name="Lorenzi H."/>
            <person name="Galac M."/>
        </authorList>
    </citation>
    <scope>NUCLEOTIDE SEQUENCE [LARGE SCALE GENOMIC DNA]</scope>
    <source>
        <strain evidence="2 3">EAF2021</strain>
    </source>
</reference>
<dbReference type="Proteomes" id="UP001470230">
    <property type="component" value="Unassembled WGS sequence"/>
</dbReference>
<gene>
    <name evidence="2" type="ORF">M9Y10_032832</name>
</gene>
<evidence type="ECO:0000256" key="1">
    <source>
        <dbReference type="SAM" id="MobiDB-lite"/>
    </source>
</evidence>